<keyword evidence="3" id="KW-1185">Reference proteome</keyword>
<organism evidence="2 3">
    <name type="scientific">Paenibacillus radicis</name>
    <name type="common">ex Gao et al. 2016</name>
    <dbReference type="NCBI Taxonomy" id="1737354"/>
    <lineage>
        <taxon>Bacteria</taxon>
        <taxon>Bacillati</taxon>
        <taxon>Bacillota</taxon>
        <taxon>Bacilli</taxon>
        <taxon>Bacillales</taxon>
        <taxon>Paenibacillaceae</taxon>
        <taxon>Paenibacillus</taxon>
    </lineage>
</organism>
<gene>
    <name evidence="2" type="ORF">GCM10010918_07920</name>
</gene>
<keyword evidence="1" id="KW-0472">Membrane</keyword>
<evidence type="ECO:0000313" key="3">
    <source>
        <dbReference type="Proteomes" id="UP000600247"/>
    </source>
</evidence>
<dbReference type="RefSeq" id="WP_188887596.1">
    <property type="nucleotide sequence ID" value="NZ_BMHY01000001.1"/>
</dbReference>
<comment type="caution">
    <text evidence="2">The sequence shown here is derived from an EMBL/GenBank/DDBJ whole genome shotgun (WGS) entry which is preliminary data.</text>
</comment>
<keyword evidence="1" id="KW-1133">Transmembrane helix</keyword>
<dbReference type="InterPro" id="IPR021338">
    <property type="entry name" value="DUF2953"/>
</dbReference>
<protein>
    <recommendedName>
        <fullName evidence="4">DUF2953 domain-containing protein</fullName>
    </recommendedName>
</protein>
<accession>A0A917LU88</accession>
<dbReference type="AlphaFoldDB" id="A0A917LU88"/>
<sequence>MYGSLYGWIAAAVLFLLLLMTIVYVSPIVIHGHIRKTGSNDDIELDVKGLFGLVSYQMHIPTVEFYGRVFKLHQEMTGSGAGMTSKQEQDNEVGFERVMKVIDTFKQIIQLTNHLPSWVKQTLSKVQLKQWNWSTEVGVGDAMWTAMATGGIWSFKTTMIGVMSQLIRLTAEPQLQVQPNYSKASFSTEWSCMAQIRFGHAIVAGMHLFRNAKKSKGGMKEWQNILSKA</sequence>
<dbReference type="Proteomes" id="UP000600247">
    <property type="component" value="Unassembled WGS sequence"/>
</dbReference>
<evidence type="ECO:0000313" key="2">
    <source>
        <dbReference type="EMBL" id="GGG57288.1"/>
    </source>
</evidence>
<name>A0A917LU88_9BACL</name>
<proteinExistence type="predicted"/>
<evidence type="ECO:0000256" key="1">
    <source>
        <dbReference type="SAM" id="Phobius"/>
    </source>
</evidence>
<dbReference type="Pfam" id="PF11167">
    <property type="entry name" value="DUF2953"/>
    <property type="match status" value="1"/>
</dbReference>
<dbReference type="EMBL" id="BMHY01000001">
    <property type="protein sequence ID" value="GGG57288.1"/>
    <property type="molecule type" value="Genomic_DNA"/>
</dbReference>
<feature type="transmembrane region" description="Helical" evidence="1">
    <location>
        <begin position="6"/>
        <end position="30"/>
    </location>
</feature>
<keyword evidence="1" id="KW-0812">Transmembrane</keyword>
<evidence type="ECO:0008006" key="4">
    <source>
        <dbReference type="Google" id="ProtNLM"/>
    </source>
</evidence>
<reference evidence="2 3" key="1">
    <citation type="journal article" date="2014" name="Int. J. Syst. Evol. Microbiol.">
        <title>Complete genome sequence of Corynebacterium casei LMG S-19264T (=DSM 44701T), isolated from a smear-ripened cheese.</title>
        <authorList>
            <consortium name="US DOE Joint Genome Institute (JGI-PGF)"/>
            <person name="Walter F."/>
            <person name="Albersmeier A."/>
            <person name="Kalinowski J."/>
            <person name="Ruckert C."/>
        </authorList>
    </citation>
    <scope>NUCLEOTIDE SEQUENCE [LARGE SCALE GENOMIC DNA]</scope>
    <source>
        <strain evidence="2 3">CGMCC 1.15286</strain>
    </source>
</reference>